<feature type="non-terminal residue" evidence="1">
    <location>
        <position position="1"/>
    </location>
</feature>
<dbReference type="Proteomes" id="UP001054837">
    <property type="component" value="Unassembled WGS sequence"/>
</dbReference>
<evidence type="ECO:0000313" key="1">
    <source>
        <dbReference type="EMBL" id="GIY56082.1"/>
    </source>
</evidence>
<dbReference type="EMBL" id="BPLQ01011160">
    <property type="protein sequence ID" value="GIY56082.1"/>
    <property type="molecule type" value="Genomic_DNA"/>
</dbReference>
<sequence>DKYFFDVGLKNLKEKVDNYQLKFLEFKTAKETYTALINSCSDFDYVADRHLLCTDNSSNWNMSMFDILVKEKGSFDNDVYNDFANCCQRQPMWRAPTFLPPCRKWLVK</sequence>
<keyword evidence="2" id="KW-1185">Reference proteome</keyword>
<gene>
    <name evidence="1" type="primary">ppsA_7</name>
    <name evidence="1" type="ORF">CDAR_113491</name>
</gene>
<reference evidence="1 2" key="1">
    <citation type="submission" date="2021-06" db="EMBL/GenBank/DDBJ databases">
        <title>Caerostris darwini draft genome.</title>
        <authorList>
            <person name="Kono N."/>
            <person name="Arakawa K."/>
        </authorList>
    </citation>
    <scope>NUCLEOTIDE SEQUENCE [LARGE SCALE GENOMIC DNA]</scope>
</reference>
<evidence type="ECO:0000313" key="2">
    <source>
        <dbReference type="Proteomes" id="UP001054837"/>
    </source>
</evidence>
<organism evidence="1 2">
    <name type="scientific">Caerostris darwini</name>
    <dbReference type="NCBI Taxonomy" id="1538125"/>
    <lineage>
        <taxon>Eukaryota</taxon>
        <taxon>Metazoa</taxon>
        <taxon>Ecdysozoa</taxon>
        <taxon>Arthropoda</taxon>
        <taxon>Chelicerata</taxon>
        <taxon>Arachnida</taxon>
        <taxon>Araneae</taxon>
        <taxon>Araneomorphae</taxon>
        <taxon>Entelegynae</taxon>
        <taxon>Araneoidea</taxon>
        <taxon>Araneidae</taxon>
        <taxon>Caerostris</taxon>
    </lineage>
</organism>
<protein>
    <submittedName>
        <fullName evidence="1">Phosphoenolpyruvate synthase</fullName>
    </submittedName>
</protein>
<comment type="caution">
    <text evidence="1">The sequence shown here is derived from an EMBL/GenBank/DDBJ whole genome shotgun (WGS) entry which is preliminary data.</text>
</comment>
<proteinExistence type="predicted"/>
<accession>A0AAV4UE31</accession>
<dbReference type="AlphaFoldDB" id="A0AAV4UE31"/>
<name>A0AAV4UE31_9ARAC</name>